<comment type="subunit">
    <text evidence="11">Heterotrimer of RecB, RecC and RecD. All subunits contribute to DNA-binding.</text>
</comment>
<dbReference type="Gene3D" id="3.40.50.300">
    <property type="entry name" value="P-loop containing nucleotide triphosphate hydrolases"/>
    <property type="match status" value="3"/>
</dbReference>
<keyword evidence="8 11" id="KW-0238">DNA-binding</keyword>
<evidence type="ECO:0000313" key="15">
    <source>
        <dbReference type="Proteomes" id="UP000285875"/>
    </source>
</evidence>
<evidence type="ECO:0000256" key="1">
    <source>
        <dbReference type="ARBA" id="ARBA00022722"/>
    </source>
</evidence>
<dbReference type="Pfam" id="PF13538">
    <property type="entry name" value="UvrD_C_2"/>
    <property type="match status" value="1"/>
</dbReference>
<dbReference type="GO" id="GO:0043139">
    <property type="term" value="F:5'-3' DNA helicase activity"/>
    <property type="evidence" value="ECO:0007669"/>
    <property type="project" value="UniProtKB-UniRule"/>
</dbReference>
<dbReference type="GO" id="GO:0003677">
    <property type="term" value="F:DNA binding"/>
    <property type="evidence" value="ECO:0007669"/>
    <property type="project" value="UniProtKB-UniRule"/>
</dbReference>
<dbReference type="NCBIfam" id="TIGR01447">
    <property type="entry name" value="recD"/>
    <property type="match status" value="1"/>
</dbReference>
<feature type="domain" description="UvrD-like helicase C-terminal" evidence="12">
    <location>
        <begin position="545"/>
        <end position="591"/>
    </location>
</feature>
<comment type="function">
    <text evidence="11">A helicase/nuclease that prepares dsDNA breaks (DSB) for recombinational DNA repair. Binds to DSBs and unwinds DNA via a highly rapid and processive ATP-dependent bidirectional helicase activity. Unwinds dsDNA until it encounters a Chi (crossover hotspot instigator) sequence from the 3' direction. Cuts ssDNA a few nucleotides 3' to the Chi site. The properties and activities of the enzyme are changed at Chi. The Chi-altered holoenzyme produces a long 3'-ssDNA overhang and facilitates RecA-binding to the ssDNA for homologous DNA recombination and repair. Holoenzyme degrades any linearized DNA that is unable to undergo homologous recombination. In the holoenzyme this subunit has ssDNA-dependent ATPase and 5'-3' helicase activity. When added to pre-assembled RecBC greatly stimulates nuclease activity and augments holoenzyme processivity. Negatively regulates the RecA-loading ability of RecBCD.</text>
</comment>
<comment type="catalytic activity">
    <reaction evidence="11">
        <text>ATP + H2O = ADP + phosphate + H(+)</text>
        <dbReference type="Rhea" id="RHEA:13065"/>
        <dbReference type="ChEBI" id="CHEBI:15377"/>
        <dbReference type="ChEBI" id="CHEBI:15378"/>
        <dbReference type="ChEBI" id="CHEBI:30616"/>
        <dbReference type="ChEBI" id="CHEBI:43474"/>
        <dbReference type="ChEBI" id="CHEBI:456216"/>
        <dbReference type="EC" id="5.6.2.3"/>
    </reaction>
</comment>
<evidence type="ECO:0000256" key="11">
    <source>
        <dbReference type="HAMAP-Rule" id="MF_01487"/>
    </source>
</evidence>
<dbReference type="InterPro" id="IPR049550">
    <property type="entry name" value="RecD_N"/>
</dbReference>
<evidence type="ECO:0000256" key="7">
    <source>
        <dbReference type="ARBA" id="ARBA00022840"/>
    </source>
</evidence>
<dbReference type="PANTHER" id="PTHR43788">
    <property type="entry name" value="DNA2/NAM7 HELICASE FAMILY MEMBER"/>
    <property type="match status" value="1"/>
</dbReference>
<dbReference type="InterPro" id="IPR041851">
    <property type="entry name" value="RecD_N_sf"/>
</dbReference>
<dbReference type="GO" id="GO:0008854">
    <property type="term" value="F:exodeoxyribonuclease V activity"/>
    <property type="evidence" value="ECO:0007669"/>
    <property type="project" value="InterPro"/>
</dbReference>
<comment type="similarity">
    <text evidence="11">Belongs to the RecD family.</text>
</comment>
<dbReference type="InterPro" id="IPR050534">
    <property type="entry name" value="Coronavir_polyprotein_1ab"/>
</dbReference>
<comment type="miscellaneous">
    <text evidence="11">In the RecBCD complex, RecB has a slow 3'-5' helicase, an exonuclease activity and loads RecA onto ssDNA, RecD has a fast 5'-3' helicase activity, while RecC stimulates the ATPase and processivity of the RecB helicase and contributes to recognition of the Chi site.</text>
</comment>
<keyword evidence="3 11" id="KW-0227">DNA damage</keyword>
<keyword evidence="9 11" id="KW-0234">DNA repair</keyword>
<evidence type="ECO:0000256" key="4">
    <source>
        <dbReference type="ARBA" id="ARBA00022801"/>
    </source>
</evidence>
<evidence type="ECO:0000259" key="13">
    <source>
        <dbReference type="Pfam" id="PF21185"/>
    </source>
</evidence>
<dbReference type="HAMAP" id="MF_01487">
    <property type="entry name" value="RecD"/>
    <property type="match status" value="1"/>
</dbReference>
<dbReference type="KEGG" id="aji:C0Z10_05500"/>
<keyword evidence="7 11" id="KW-0067">ATP-binding</keyword>
<dbReference type="GO" id="GO:0009338">
    <property type="term" value="C:exodeoxyribonuclease V complex"/>
    <property type="evidence" value="ECO:0007669"/>
    <property type="project" value="InterPro"/>
</dbReference>
<dbReference type="GO" id="GO:0000724">
    <property type="term" value="P:double-strand break repair via homologous recombination"/>
    <property type="evidence" value="ECO:0007669"/>
    <property type="project" value="UniProtKB-UniRule"/>
</dbReference>
<keyword evidence="2 11" id="KW-0547">Nucleotide-binding</keyword>
<keyword evidence="1 11" id="KW-0540">Nuclease</keyword>
<dbReference type="CDD" id="cd18809">
    <property type="entry name" value="SF1_C_RecD"/>
    <property type="match status" value="1"/>
</dbReference>
<accession>A0A3Q9UK18</accession>
<organism evidence="14 15">
    <name type="scientific">Acidipropionibacterium jensenii</name>
    <dbReference type="NCBI Taxonomy" id="1749"/>
    <lineage>
        <taxon>Bacteria</taxon>
        <taxon>Bacillati</taxon>
        <taxon>Actinomycetota</taxon>
        <taxon>Actinomycetes</taxon>
        <taxon>Propionibacteriales</taxon>
        <taxon>Propionibacteriaceae</taxon>
        <taxon>Acidipropionibacterium</taxon>
    </lineage>
</organism>
<dbReference type="Pfam" id="PF13604">
    <property type="entry name" value="AAA_30"/>
    <property type="match status" value="1"/>
</dbReference>
<dbReference type="EC" id="5.6.2.3" evidence="11"/>
<evidence type="ECO:0000256" key="6">
    <source>
        <dbReference type="ARBA" id="ARBA00022839"/>
    </source>
</evidence>
<evidence type="ECO:0000256" key="8">
    <source>
        <dbReference type="ARBA" id="ARBA00023125"/>
    </source>
</evidence>
<dbReference type="CDD" id="cd17933">
    <property type="entry name" value="DEXSc_RecD-like"/>
    <property type="match status" value="1"/>
</dbReference>
<keyword evidence="5 11" id="KW-0347">Helicase</keyword>
<evidence type="ECO:0000313" key="14">
    <source>
        <dbReference type="EMBL" id="AZZ39293.1"/>
    </source>
</evidence>
<dbReference type="GO" id="GO:0017116">
    <property type="term" value="F:single-stranded DNA helicase activity"/>
    <property type="evidence" value="ECO:0007669"/>
    <property type="project" value="TreeGrafter"/>
</dbReference>
<dbReference type="Gene3D" id="1.10.10.1020">
    <property type="entry name" value="RecBCD complex, subunit RecD, N-terminal domain"/>
    <property type="match status" value="1"/>
</dbReference>
<keyword evidence="6 11" id="KW-0269">Exonuclease</keyword>
<dbReference type="EMBL" id="CP025570">
    <property type="protein sequence ID" value="AZZ39293.1"/>
    <property type="molecule type" value="Genomic_DNA"/>
</dbReference>
<dbReference type="GO" id="GO:0016887">
    <property type="term" value="F:ATP hydrolysis activity"/>
    <property type="evidence" value="ECO:0007669"/>
    <property type="project" value="RHEA"/>
</dbReference>
<feature type="binding site" evidence="11">
    <location>
        <begin position="205"/>
        <end position="212"/>
    </location>
    <ligand>
        <name>ATP</name>
        <dbReference type="ChEBI" id="CHEBI:30616"/>
    </ligand>
</feature>
<protein>
    <recommendedName>
        <fullName evidence="11">RecBCD enzyme subunit RecD</fullName>
        <ecNumber evidence="11">5.6.2.3</ecNumber>
    </recommendedName>
    <alternativeName>
        <fullName evidence="11">DNA 5'-3' helicase subunit RecD</fullName>
    </alternativeName>
    <alternativeName>
        <fullName evidence="11">Exonuclease V subunit RecD</fullName>
        <shortName evidence="11">ExoV subunit RecD</shortName>
    </alternativeName>
    <alternativeName>
        <fullName evidence="11">Helicase/nuclease RecBCD subunit RecD</fullName>
    </alternativeName>
</protein>
<dbReference type="GO" id="GO:0005524">
    <property type="term" value="F:ATP binding"/>
    <property type="evidence" value="ECO:0007669"/>
    <property type="project" value="UniProtKB-UniRule"/>
</dbReference>
<dbReference type="InterPro" id="IPR027417">
    <property type="entry name" value="P-loop_NTPase"/>
</dbReference>
<evidence type="ECO:0000256" key="2">
    <source>
        <dbReference type="ARBA" id="ARBA00022741"/>
    </source>
</evidence>
<sequence length="628" mass="66348">MTDLVSISATGLPGRFALAGVLSPADIHLARLLCRGCGESDERVELAAALTCRQVRLGSVQMDPTEIAAQITRQMLDPAVVASAGPEELAAIEVFRSLDWPDPTDWLARLEDSPAVAHRDSPVNRRGLRLDSGLVYLERYWQAEQQVALLTARLAADRPEISPATAQAALDTVAAALDGAGIVLDPAQAQAALRVCDRRLSVLAGGPGTGKTTAVCAVLAVLKAADPGLGPISLAAPSGKAAARLRDAVAEVGALLPPEVGPGPLEATTVHALLGSMGPGRGFRHDRNDPLPCSLVVIDETSMLSLPMTARLLEAVGPGTRVLLVGDPGQLVSVDAGSVLADVVASAPHLGPDVLPVTTLTRNHRSGGAIAELSEAVRRGRTDEVIRVLDAGDESVRFVAEDPAALSLADLPDVHAEITSLASRMTRLAGEQDDAGALELVDEHRLLCAHRQGPYGVGRWSEEMAAAERAGRASTDPSERARTRGEWSIGQPVIVNQNMRQLEVNNGDCGVVVAERPVPMVALPSPGGTSRRLPCSLVGSLRPLEALTVHKAQGSQFGRVTVVLPPPESPLLTRELLYTAITRARRRLVLVGTRESVVRAVSQTSRRQSGLTRRWRELGDLHQIPDKP</sequence>
<gene>
    <name evidence="11 14" type="primary">recD</name>
    <name evidence="14" type="ORF">C0Z10_05500</name>
</gene>
<keyword evidence="4 11" id="KW-0378">Hydrolase</keyword>
<keyword evidence="10 11" id="KW-0413">Isomerase</keyword>
<feature type="domain" description="RecBCD enzyme subunit RecD N-terminal" evidence="13">
    <location>
        <begin position="19"/>
        <end position="134"/>
    </location>
</feature>
<dbReference type="InterPro" id="IPR006344">
    <property type="entry name" value="RecD"/>
</dbReference>
<dbReference type="Pfam" id="PF21185">
    <property type="entry name" value="RecD_N"/>
    <property type="match status" value="1"/>
</dbReference>
<dbReference type="SUPFAM" id="SSF52540">
    <property type="entry name" value="P-loop containing nucleoside triphosphate hydrolases"/>
    <property type="match status" value="2"/>
</dbReference>
<dbReference type="Proteomes" id="UP000285875">
    <property type="component" value="Chromosome"/>
</dbReference>
<evidence type="ECO:0000259" key="12">
    <source>
        <dbReference type="Pfam" id="PF13538"/>
    </source>
</evidence>
<evidence type="ECO:0000256" key="9">
    <source>
        <dbReference type="ARBA" id="ARBA00023204"/>
    </source>
</evidence>
<evidence type="ECO:0000256" key="10">
    <source>
        <dbReference type="ARBA" id="ARBA00023235"/>
    </source>
</evidence>
<dbReference type="PANTHER" id="PTHR43788:SF6">
    <property type="entry name" value="DNA HELICASE B"/>
    <property type="match status" value="1"/>
</dbReference>
<proteinExistence type="inferred from homology"/>
<evidence type="ECO:0000256" key="5">
    <source>
        <dbReference type="ARBA" id="ARBA00022806"/>
    </source>
</evidence>
<reference evidence="15" key="1">
    <citation type="submission" date="2017-12" db="EMBL/GenBank/DDBJ databases">
        <title>Whole genome sequencing of Acidipropionibacterium jensenii strains JS279 and JS280.</title>
        <authorList>
            <person name="Deptula P."/>
            <person name="Laine P."/>
            <person name="Smolander O.-P."/>
            <person name="Paulin L."/>
            <person name="Auvinen P."/>
            <person name="Varmanen P."/>
        </authorList>
    </citation>
    <scope>NUCLEOTIDE SEQUENCE [LARGE SCALE GENOMIC DNA]</scope>
    <source>
        <strain evidence="15">JS280</strain>
    </source>
</reference>
<name>A0A3Q9UK18_9ACTN</name>
<dbReference type="InterPro" id="IPR027785">
    <property type="entry name" value="UvrD-like_helicase_C"/>
</dbReference>
<evidence type="ECO:0000256" key="3">
    <source>
        <dbReference type="ARBA" id="ARBA00022763"/>
    </source>
</evidence>
<dbReference type="RefSeq" id="WP_097798713.1">
    <property type="nucleotide sequence ID" value="NZ_CP025570.1"/>
</dbReference>
<dbReference type="AlphaFoldDB" id="A0A3Q9UK18"/>